<gene>
    <name evidence="1" type="ORF">PDE_08239</name>
</gene>
<dbReference type="Proteomes" id="UP000019376">
    <property type="component" value="Unassembled WGS sequence"/>
</dbReference>
<protein>
    <submittedName>
        <fullName evidence="1">Uncharacterized protein</fullName>
    </submittedName>
</protein>
<dbReference type="AlphaFoldDB" id="S8BE10"/>
<reference evidence="1 2" key="1">
    <citation type="journal article" date="2013" name="PLoS ONE">
        <title>Genomic and secretomic analyses reveal unique features of the lignocellulolytic enzyme system of Penicillium decumbens.</title>
        <authorList>
            <person name="Liu G."/>
            <person name="Zhang L."/>
            <person name="Wei X."/>
            <person name="Zou G."/>
            <person name="Qin Y."/>
            <person name="Ma L."/>
            <person name="Li J."/>
            <person name="Zheng H."/>
            <person name="Wang S."/>
            <person name="Wang C."/>
            <person name="Xun L."/>
            <person name="Zhao G.-P."/>
            <person name="Zhou Z."/>
            <person name="Qu Y."/>
        </authorList>
    </citation>
    <scope>NUCLEOTIDE SEQUENCE [LARGE SCALE GENOMIC DNA]</scope>
    <source>
        <strain evidence="2">114-2 / CGMCC 5302</strain>
    </source>
</reference>
<proteinExistence type="predicted"/>
<dbReference type="PhylomeDB" id="S8BE10"/>
<dbReference type="EMBL" id="KB644415">
    <property type="protein sequence ID" value="EPS33277.1"/>
    <property type="molecule type" value="Genomic_DNA"/>
</dbReference>
<dbReference type="OrthoDB" id="10536830at2759"/>
<sequence length="99" mass="11188">MDPPRQFTSNLSWSSPSEASSEDNLALLAEDVEKESFITSQTQDQYLVFTSAPPAQSFRLSDDDLPESRFFRFFFNAETEALIASVIPFPRTQTCSQII</sequence>
<keyword evidence="2" id="KW-1185">Reference proteome</keyword>
<dbReference type="HOGENOM" id="CLU_2321141_0_0_1"/>
<organism evidence="1 2">
    <name type="scientific">Penicillium oxalicum (strain 114-2 / CGMCC 5302)</name>
    <name type="common">Penicillium decumbens</name>
    <dbReference type="NCBI Taxonomy" id="933388"/>
    <lineage>
        <taxon>Eukaryota</taxon>
        <taxon>Fungi</taxon>
        <taxon>Dikarya</taxon>
        <taxon>Ascomycota</taxon>
        <taxon>Pezizomycotina</taxon>
        <taxon>Eurotiomycetes</taxon>
        <taxon>Eurotiomycetidae</taxon>
        <taxon>Eurotiales</taxon>
        <taxon>Aspergillaceae</taxon>
        <taxon>Penicillium</taxon>
    </lineage>
</organism>
<evidence type="ECO:0000313" key="2">
    <source>
        <dbReference type="Proteomes" id="UP000019376"/>
    </source>
</evidence>
<accession>S8BE10</accession>
<evidence type="ECO:0000313" key="1">
    <source>
        <dbReference type="EMBL" id="EPS33277.1"/>
    </source>
</evidence>
<name>S8BE10_PENO1</name>